<feature type="transmembrane region" description="Helical" evidence="1">
    <location>
        <begin position="149"/>
        <end position="170"/>
    </location>
</feature>
<keyword evidence="1" id="KW-0472">Membrane</keyword>
<keyword evidence="1" id="KW-0812">Transmembrane</keyword>
<dbReference type="OMA" id="PIQDSND"/>
<evidence type="ECO:0000259" key="2">
    <source>
        <dbReference type="Pfam" id="PF14780"/>
    </source>
</evidence>
<reference evidence="3 4" key="1">
    <citation type="journal article" date="2012" name="Nat. Biotechnol.">
        <title>Draft genome sequence of pigeonpea (Cajanus cajan), an orphan legume crop of resource-poor farmers.</title>
        <authorList>
            <person name="Varshney R.K."/>
            <person name="Chen W."/>
            <person name="Li Y."/>
            <person name="Bharti A.K."/>
            <person name="Saxena R.K."/>
            <person name="Schlueter J.A."/>
            <person name="Donoghue M.T."/>
            <person name="Azam S."/>
            <person name="Fan G."/>
            <person name="Whaley A.M."/>
            <person name="Farmer A.D."/>
            <person name="Sheridan J."/>
            <person name="Iwata A."/>
            <person name="Tuteja R."/>
            <person name="Penmetsa R.V."/>
            <person name="Wu W."/>
            <person name="Upadhyaya H.D."/>
            <person name="Yang S.P."/>
            <person name="Shah T."/>
            <person name="Saxena K.B."/>
            <person name="Michael T."/>
            <person name="McCombie W.R."/>
            <person name="Yang B."/>
            <person name="Zhang G."/>
            <person name="Yang H."/>
            <person name="Wang J."/>
            <person name="Spillane C."/>
            <person name="Cook D.R."/>
            <person name="May G.D."/>
            <person name="Xu X."/>
            <person name="Jackson S.A."/>
        </authorList>
    </citation>
    <scope>NUCLEOTIDE SEQUENCE [LARGE SCALE GENOMIC DNA]</scope>
    <source>
        <strain evidence="4">cv. Asha</strain>
    </source>
</reference>
<evidence type="ECO:0000313" key="4">
    <source>
        <dbReference type="Proteomes" id="UP000075243"/>
    </source>
</evidence>
<dbReference type="PANTHER" id="PTHR34786">
    <property type="entry name" value="OS09G0504900 PROTEIN"/>
    <property type="match status" value="1"/>
</dbReference>
<dbReference type="STRING" id="3821.A0A151T1D6"/>
<organism evidence="3 4">
    <name type="scientific">Cajanus cajan</name>
    <name type="common">Pigeon pea</name>
    <name type="synonym">Cajanus indicus</name>
    <dbReference type="NCBI Taxonomy" id="3821"/>
    <lineage>
        <taxon>Eukaryota</taxon>
        <taxon>Viridiplantae</taxon>
        <taxon>Streptophyta</taxon>
        <taxon>Embryophyta</taxon>
        <taxon>Tracheophyta</taxon>
        <taxon>Spermatophyta</taxon>
        <taxon>Magnoliopsida</taxon>
        <taxon>eudicotyledons</taxon>
        <taxon>Gunneridae</taxon>
        <taxon>Pentapetalae</taxon>
        <taxon>rosids</taxon>
        <taxon>fabids</taxon>
        <taxon>Fabales</taxon>
        <taxon>Fabaceae</taxon>
        <taxon>Papilionoideae</taxon>
        <taxon>50 kb inversion clade</taxon>
        <taxon>NPAAA clade</taxon>
        <taxon>indigoferoid/millettioid clade</taxon>
        <taxon>Phaseoleae</taxon>
        <taxon>Cajanus</taxon>
    </lineage>
</organism>
<sequence length="317" mass="36252">MGTEFETIEARLTSMLAQLQSEGGILYRMVYKNKNQHRRCSYFQRLLKVRRDLRLLQLANLEELVTSCFHVIKGDRPKQKVHLLESLKRRKCDGEKHNFMERLLGAARLLAEMVEPILKAASYPSAILVSSDLYFNAFFFSLISYDGEISVLFAQSFFMGFSLTIMALLARLRVLVQQILLDVVSLFNMVSPLSITKQSIKINHNGIEVFRDFYPVSDDFVTLECVWKSDKFILLETKHKKKNESQVEDSGGNVTIQTSDVNYTSIESLLGVKNHGLFVSTVPYSPSRLYFTILLCWVVQLMATLLLYNKYPSTSGA</sequence>
<dbReference type="InterPro" id="IPR027951">
    <property type="entry name" value="Nepro_N"/>
</dbReference>
<dbReference type="EMBL" id="CM003611">
    <property type="protein sequence ID" value="KYP60864.1"/>
    <property type="molecule type" value="Genomic_DNA"/>
</dbReference>
<gene>
    <name evidence="3" type="ORF">KK1_023278</name>
</gene>
<dbReference type="PANTHER" id="PTHR34786:SF1">
    <property type="entry name" value="OS09G0504900 PROTEIN"/>
    <property type="match status" value="1"/>
</dbReference>
<proteinExistence type="predicted"/>
<name>A0A151T1D6_CAJCA</name>
<keyword evidence="4" id="KW-1185">Reference proteome</keyword>
<keyword evidence="1" id="KW-1133">Transmembrane helix</keyword>
<evidence type="ECO:0000313" key="3">
    <source>
        <dbReference type="EMBL" id="KYP60864.1"/>
    </source>
</evidence>
<feature type="domain" description="Nucleolus and neural progenitor protein-like N-terminal" evidence="2">
    <location>
        <begin position="6"/>
        <end position="144"/>
    </location>
</feature>
<protein>
    <recommendedName>
        <fullName evidence="2">Nucleolus and neural progenitor protein-like N-terminal domain-containing protein</fullName>
    </recommendedName>
</protein>
<dbReference type="Pfam" id="PF14780">
    <property type="entry name" value="NEPRO_N"/>
    <property type="match status" value="1"/>
</dbReference>
<dbReference type="AlphaFoldDB" id="A0A151T1D6"/>
<feature type="transmembrane region" description="Helical" evidence="1">
    <location>
        <begin position="289"/>
        <end position="308"/>
    </location>
</feature>
<evidence type="ECO:0000256" key="1">
    <source>
        <dbReference type="SAM" id="Phobius"/>
    </source>
</evidence>
<accession>A0A151T1D6</accession>
<dbReference type="Gramene" id="C.cajan_22615.t">
    <property type="protein sequence ID" value="C.cajan_22615.t"/>
    <property type="gene ID" value="C.cajan_22615"/>
</dbReference>
<dbReference type="Proteomes" id="UP000075243">
    <property type="component" value="Chromosome 9"/>
</dbReference>